<evidence type="ECO:0000313" key="2">
    <source>
        <dbReference type="Proteomes" id="UP001321477"/>
    </source>
</evidence>
<name>A0ABN6YC90_9MICO</name>
<evidence type="ECO:0008006" key="3">
    <source>
        <dbReference type="Google" id="ProtNLM"/>
    </source>
</evidence>
<protein>
    <recommendedName>
        <fullName evidence="3">TetR family transcriptional regulator</fullName>
    </recommendedName>
</protein>
<dbReference type="Proteomes" id="UP001321477">
    <property type="component" value="Chromosome"/>
</dbReference>
<reference evidence="2" key="1">
    <citation type="journal article" date="2019" name="Int. J. Syst. Evol. Microbiol.">
        <title>The Global Catalogue of Microorganisms (GCM) 10K type strain sequencing project: providing services to taxonomists for standard genome sequencing and annotation.</title>
        <authorList>
            <consortium name="The Broad Institute Genomics Platform"/>
            <consortium name="The Broad Institute Genome Sequencing Center for Infectious Disease"/>
            <person name="Wu L."/>
            <person name="Ma J."/>
        </authorList>
    </citation>
    <scope>NUCLEOTIDE SEQUENCE [LARGE SCALE GENOMIC DNA]</scope>
    <source>
        <strain evidence="2">NBRC 109019</strain>
    </source>
</reference>
<sequence length="65" mass="7035">MRAIASQAVAHERAAGRFGEHADVDDVLLAISMVAGVLTRTEPDARAVTARRAWDLLHTAFVPRP</sequence>
<dbReference type="EMBL" id="AP027734">
    <property type="protein sequence ID" value="BDZ54696.1"/>
    <property type="molecule type" value="Genomic_DNA"/>
</dbReference>
<proteinExistence type="predicted"/>
<accession>A0ABN6YC90</accession>
<dbReference type="RefSeq" id="WP_286328881.1">
    <property type="nucleotide sequence ID" value="NZ_AP027734.1"/>
</dbReference>
<organism evidence="1 2">
    <name type="scientific">Agromyces marinus</name>
    <dbReference type="NCBI Taxonomy" id="1389020"/>
    <lineage>
        <taxon>Bacteria</taxon>
        <taxon>Bacillati</taxon>
        <taxon>Actinomycetota</taxon>
        <taxon>Actinomycetes</taxon>
        <taxon>Micrococcales</taxon>
        <taxon>Microbacteriaceae</taxon>
        <taxon>Agromyces</taxon>
    </lineage>
</organism>
<gene>
    <name evidence="1" type="ORF">GCM10025870_17690</name>
</gene>
<evidence type="ECO:0000313" key="1">
    <source>
        <dbReference type="EMBL" id="BDZ54696.1"/>
    </source>
</evidence>
<keyword evidence="2" id="KW-1185">Reference proteome</keyword>